<proteinExistence type="predicted"/>
<organism evidence="2 3">
    <name type="scientific">candidate division WWE3 bacterium CG23_combo_of_CG06-09_8_20_14_all_40_14</name>
    <dbReference type="NCBI Taxonomy" id="1975095"/>
    <lineage>
        <taxon>Bacteria</taxon>
        <taxon>Katanobacteria</taxon>
    </lineage>
</organism>
<keyword evidence="1" id="KW-0812">Transmembrane</keyword>
<comment type="caution">
    <text evidence="2">The sequence shown here is derived from an EMBL/GenBank/DDBJ whole genome shotgun (WGS) entry which is preliminary data.</text>
</comment>
<dbReference type="EMBL" id="PCQY01000008">
    <property type="protein sequence ID" value="PIP04788.1"/>
    <property type="molecule type" value="Genomic_DNA"/>
</dbReference>
<keyword evidence="1" id="KW-1133">Transmembrane helix</keyword>
<dbReference type="Proteomes" id="UP000231388">
    <property type="component" value="Unassembled WGS sequence"/>
</dbReference>
<evidence type="ECO:0000256" key="1">
    <source>
        <dbReference type="SAM" id="Phobius"/>
    </source>
</evidence>
<gene>
    <name evidence="2" type="ORF">COX53_00555</name>
</gene>
<reference evidence="2 3" key="1">
    <citation type="submission" date="2017-09" db="EMBL/GenBank/DDBJ databases">
        <title>Depth-based differentiation of microbial function through sediment-hosted aquifers and enrichment of novel symbionts in the deep terrestrial subsurface.</title>
        <authorList>
            <person name="Probst A.J."/>
            <person name="Ladd B."/>
            <person name="Jarett J.K."/>
            <person name="Geller-Mcgrath D.E."/>
            <person name="Sieber C.M."/>
            <person name="Emerson J.B."/>
            <person name="Anantharaman K."/>
            <person name="Thomas B.C."/>
            <person name="Malmstrom R."/>
            <person name="Stieglmeier M."/>
            <person name="Klingl A."/>
            <person name="Woyke T."/>
            <person name="Ryan C.M."/>
            <person name="Banfield J.F."/>
        </authorList>
    </citation>
    <scope>NUCLEOTIDE SEQUENCE [LARGE SCALE GENOMIC DNA]</scope>
    <source>
        <strain evidence="2">CG23_combo_of_CG06-09_8_20_14_all_40_14</strain>
    </source>
</reference>
<feature type="transmembrane region" description="Helical" evidence="1">
    <location>
        <begin position="21"/>
        <end position="41"/>
    </location>
</feature>
<protein>
    <submittedName>
        <fullName evidence="2">Uncharacterized protein</fullName>
    </submittedName>
</protein>
<evidence type="ECO:0000313" key="2">
    <source>
        <dbReference type="EMBL" id="PIP04788.1"/>
    </source>
</evidence>
<name>A0A2G9XCR8_UNCKA</name>
<dbReference type="AlphaFoldDB" id="A0A2G9XCR8"/>
<accession>A0A2G9XCR8</accession>
<keyword evidence="1" id="KW-0472">Membrane</keyword>
<sequence>MGKGKKFTVAIEHNILDIKQKIVAVLVISVMFALVFTTLNLNPHAGNAATSNVLLNLAAGTLSIESTGTVDLGSTGAGSSTNVSLNNLMVNVKDFAGDGLNWAATVYSTNFVNGAGGTLIIPNTRFQVRPNEGTVYNAGSSSCSTTATGSECGLSSACALFNGDTAATGECRLNAVNLNLQVLTTDPTADYNATLTLSVSAT</sequence>
<evidence type="ECO:0000313" key="3">
    <source>
        <dbReference type="Proteomes" id="UP000231388"/>
    </source>
</evidence>